<feature type="domain" description="EamA" evidence="7">
    <location>
        <begin position="162"/>
        <end position="301"/>
    </location>
</feature>
<feature type="transmembrane region" description="Helical" evidence="6">
    <location>
        <begin position="131"/>
        <end position="150"/>
    </location>
</feature>
<comment type="similarity">
    <text evidence="2">Belongs to the EamA transporter family.</text>
</comment>
<name>A0A381E5F2_9GAMM</name>
<evidence type="ECO:0000259" key="7">
    <source>
        <dbReference type="Pfam" id="PF00892"/>
    </source>
</evidence>
<feature type="transmembrane region" description="Helical" evidence="6">
    <location>
        <begin position="78"/>
        <end position="100"/>
    </location>
</feature>
<sequence>MNNHSTTTHWSVHLRLLGMVMFWGASYSWAKTVVATVPPITAATLRFFLASFALLVWLHRLRRTRLLLTITARQWAGLTLAAISGIVLYTMCFMIALRHIDAGRAAVLFALSPVLTLLLAAWLFREKLNTLIVTGILLAVVGSAIVIAHGNPLTLLRGHIGLGEWLIFASIFLWTGYTLIGRKMLGGMDALSTTVATLLIGAALLLPVSLIVEGTAGWATLLHATPATWGALLALTFGSTVLAYAWYFDGIRALGAGNAAAYLTLEPVFGVLFAALWLGESLHLSLIGGGVLAVGGMVLTYLGRRRHGSALRRKRRLSQADTSS</sequence>
<evidence type="ECO:0000256" key="3">
    <source>
        <dbReference type="ARBA" id="ARBA00022692"/>
    </source>
</evidence>
<feature type="transmembrane region" description="Helical" evidence="6">
    <location>
        <begin position="12"/>
        <end position="30"/>
    </location>
</feature>
<keyword evidence="9" id="KW-1185">Reference proteome</keyword>
<dbReference type="EMBL" id="UFUW01000001">
    <property type="protein sequence ID" value="SUX21653.1"/>
    <property type="molecule type" value="Genomic_DNA"/>
</dbReference>
<proteinExistence type="inferred from homology"/>
<dbReference type="PANTHER" id="PTHR32322">
    <property type="entry name" value="INNER MEMBRANE TRANSPORTER"/>
    <property type="match status" value="1"/>
</dbReference>
<dbReference type="Pfam" id="PF00892">
    <property type="entry name" value="EamA"/>
    <property type="match status" value="2"/>
</dbReference>
<dbReference type="InterPro" id="IPR037185">
    <property type="entry name" value="EmrE-like"/>
</dbReference>
<organism evidence="8 9">
    <name type="scientific">Cardiobacterium valvarum</name>
    <dbReference type="NCBI Taxonomy" id="194702"/>
    <lineage>
        <taxon>Bacteria</taxon>
        <taxon>Pseudomonadati</taxon>
        <taxon>Pseudomonadota</taxon>
        <taxon>Gammaproteobacteria</taxon>
        <taxon>Cardiobacteriales</taxon>
        <taxon>Cardiobacteriaceae</taxon>
        <taxon>Cardiobacterium</taxon>
    </lineage>
</organism>
<dbReference type="Gene3D" id="1.10.3730.20">
    <property type="match status" value="1"/>
</dbReference>
<protein>
    <submittedName>
        <fullName evidence="8">Probable amino-acid metabolite efflux pump</fullName>
    </submittedName>
</protein>
<evidence type="ECO:0000256" key="2">
    <source>
        <dbReference type="ARBA" id="ARBA00007362"/>
    </source>
</evidence>
<gene>
    <name evidence="8" type="primary">eamA</name>
    <name evidence="8" type="ORF">NCTC13294_01061</name>
</gene>
<reference evidence="8 9" key="1">
    <citation type="submission" date="2018-06" db="EMBL/GenBank/DDBJ databases">
        <authorList>
            <consortium name="Pathogen Informatics"/>
            <person name="Doyle S."/>
        </authorList>
    </citation>
    <scope>NUCLEOTIDE SEQUENCE [LARGE SCALE GENOMIC DNA]</scope>
    <source>
        <strain evidence="8 9">NCTC13294</strain>
    </source>
</reference>
<keyword evidence="3 6" id="KW-0812">Transmembrane</keyword>
<dbReference type="AlphaFoldDB" id="A0A381E5F2"/>
<evidence type="ECO:0000256" key="1">
    <source>
        <dbReference type="ARBA" id="ARBA00004141"/>
    </source>
</evidence>
<evidence type="ECO:0000256" key="4">
    <source>
        <dbReference type="ARBA" id="ARBA00022989"/>
    </source>
</evidence>
<feature type="transmembrane region" description="Helical" evidence="6">
    <location>
        <begin position="106"/>
        <end position="124"/>
    </location>
</feature>
<feature type="transmembrane region" description="Helical" evidence="6">
    <location>
        <begin position="227"/>
        <end position="247"/>
    </location>
</feature>
<dbReference type="Proteomes" id="UP000254572">
    <property type="component" value="Unassembled WGS sequence"/>
</dbReference>
<comment type="subcellular location">
    <subcellularLocation>
        <location evidence="1">Membrane</location>
        <topology evidence="1">Multi-pass membrane protein</topology>
    </subcellularLocation>
</comment>
<dbReference type="GO" id="GO:0016020">
    <property type="term" value="C:membrane"/>
    <property type="evidence" value="ECO:0007669"/>
    <property type="project" value="UniProtKB-SubCell"/>
</dbReference>
<dbReference type="InterPro" id="IPR050638">
    <property type="entry name" value="AA-Vitamin_Transporters"/>
</dbReference>
<feature type="transmembrane region" description="Helical" evidence="6">
    <location>
        <begin position="284"/>
        <end position="303"/>
    </location>
</feature>
<feature type="transmembrane region" description="Helical" evidence="6">
    <location>
        <begin position="192"/>
        <end position="212"/>
    </location>
</feature>
<accession>A0A381E5F2</accession>
<evidence type="ECO:0000256" key="5">
    <source>
        <dbReference type="ARBA" id="ARBA00023136"/>
    </source>
</evidence>
<dbReference type="InterPro" id="IPR000620">
    <property type="entry name" value="EamA_dom"/>
</dbReference>
<feature type="domain" description="EamA" evidence="7">
    <location>
        <begin position="15"/>
        <end position="147"/>
    </location>
</feature>
<feature type="transmembrane region" description="Helical" evidence="6">
    <location>
        <begin position="36"/>
        <end position="58"/>
    </location>
</feature>
<evidence type="ECO:0000313" key="9">
    <source>
        <dbReference type="Proteomes" id="UP000254572"/>
    </source>
</evidence>
<keyword evidence="5 6" id="KW-0472">Membrane</keyword>
<evidence type="ECO:0000256" key="6">
    <source>
        <dbReference type="SAM" id="Phobius"/>
    </source>
</evidence>
<dbReference type="SUPFAM" id="SSF103481">
    <property type="entry name" value="Multidrug resistance efflux transporter EmrE"/>
    <property type="match status" value="2"/>
</dbReference>
<dbReference type="PANTHER" id="PTHR32322:SF2">
    <property type="entry name" value="EAMA DOMAIN-CONTAINING PROTEIN"/>
    <property type="match status" value="1"/>
</dbReference>
<dbReference type="RefSeq" id="WP_245951038.1">
    <property type="nucleotide sequence ID" value="NZ_JBHLZC010000001.1"/>
</dbReference>
<feature type="transmembrane region" description="Helical" evidence="6">
    <location>
        <begin position="259"/>
        <end position="278"/>
    </location>
</feature>
<keyword evidence="4 6" id="KW-1133">Transmembrane helix</keyword>
<feature type="transmembrane region" description="Helical" evidence="6">
    <location>
        <begin position="162"/>
        <end position="180"/>
    </location>
</feature>
<evidence type="ECO:0000313" key="8">
    <source>
        <dbReference type="EMBL" id="SUX21653.1"/>
    </source>
</evidence>